<name>G0N0I7_CAEBE</name>
<dbReference type="EMBL" id="GL379824">
    <property type="protein sequence ID" value="EGT48908.1"/>
    <property type="molecule type" value="Genomic_DNA"/>
</dbReference>
<gene>
    <name evidence="1" type="ORF">CAEBREN_24905</name>
</gene>
<evidence type="ECO:0000313" key="1">
    <source>
        <dbReference type="EMBL" id="EGT48908.1"/>
    </source>
</evidence>
<dbReference type="InParanoid" id="G0N0I7"/>
<dbReference type="HOGENOM" id="CLU_3410911_0_0_1"/>
<keyword evidence="2" id="KW-1185">Reference proteome</keyword>
<evidence type="ECO:0000313" key="2">
    <source>
        <dbReference type="Proteomes" id="UP000008068"/>
    </source>
</evidence>
<dbReference type="AlphaFoldDB" id="G0N0I7"/>
<dbReference type="Proteomes" id="UP000008068">
    <property type="component" value="Unassembled WGS sequence"/>
</dbReference>
<proteinExistence type="predicted"/>
<accession>G0N0I7</accession>
<organism evidence="2">
    <name type="scientific">Caenorhabditis brenneri</name>
    <name type="common">Nematode worm</name>
    <dbReference type="NCBI Taxonomy" id="135651"/>
    <lineage>
        <taxon>Eukaryota</taxon>
        <taxon>Metazoa</taxon>
        <taxon>Ecdysozoa</taxon>
        <taxon>Nematoda</taxon>
        <taxon>Chromadorea</taxon>
        <taxon>Rhabditida</taxon>
        <taxon>Rhabditina</taxon>
        <taxon>Rhabditomorpha</taxon>
        <taxon>Rhabditoidea</taxon>
        <taxon>Rhabditidae</taxon>
        <taxon>Peloderinae</taxon>
        <taxon>Caenorhabditis</taxon>
    </lineage>
</organism>
<reference evidence="2" key="1">
    <citation type="submission" date="2011-07" db="EMBL/GenBank/DDBJ databases">
        <authorList>
            <consortium name="Caenorhabditis brenneri Sequencing and Analysis Consortium"/>
            <person name="Wilson R.K."/>
        </authorList>
    </citation>
    <scope>NUCLEOTIDE SEQUENCE [LARGE SCALE GENOMIC DNA]</scope>
    <source>
        <strain evidence="2">PB2801</strain>
    </source>
</reference>
<protein>
    <submittedName>
        <fullName evidence="1">Uncharacterized protein</fullName>
    </submittedName>
</protein>
<sequence>MTQEPTHPLFSLPDDEIVEKIREMSFEEM</sequence>